<keyword evidence="1" id="KW-1133">Transmembrane helix</keyword>
<comment type="caution">
    <text evidence="2">The sequence shown here is derived from an EMBL/GenBank/DDBJ whole genome shotgun (WGS) entry which is preliminary data.</text>
</comment>
<reference evidence="2" key="1">
    <citation type="submission" date="2021-03" db="EMBL/GenBank/DDBJ databases">
        <authorList>
            <person name="Kanchanasin P."/>
            <person name="Saeng-In P."/>
            <person name="Phongsopitanun W."/>
            <person name="Yuki M."/>
            <person name="Kudo T."/>
            <person name="Ohkuma M."/>
            <person name="Tanasupawat S."/>
        </authorList>
    </citation>
    <scope>NUCLEOTIDE SEQUENCE</scope>
    <source>
        <strain evidence="2">GKU 128</strain>
    </source>
</reference>
<protein>
    <submittedName>
        <fullName evidence="2">Uncharacterized protein</fullName>
    </submittedName>
</protein>
<feature type="transmembrane region" description="Helical" evidence="1">
    <location>
        <begin position="12"/>
        <end position="30"/>
    </location>
</feature>
<gene>
    <name evidence="2" type="ORF">J4573_00090</name>
</gene>
<keyword evidence="1" id="KW-0812">Transmembrane</keyword>
<name>A0A939P5C3_9ACTN</name>
<keyword evidence="3" id="KW-1185">Reference proteome</keyword>
<feature type="transmembrane region" description="Helical" evidence="1">
    <location>
        <begin position="70"/>
        <end position="87"/>
    </location>
</feature>
<dbReference type="AlphaFoldDB" id="A0A939P5C3"/>
<dbReference type="RefSeq" id="WP_208253106.1">
    <property type="nucleotide sequence ID" value="NZ_JAGEOJ010000001.1"/>
</dbReference>
<dbReference type="EMBL" id="JAGEOJ010000001">
    <property type="protein sequence ID" value="MBO2445481.1"/>
    <property type="molecule type" value="Genomic_DNA"/>
</dbReference>
<dbReference type="Proteomes" id="UP000669179">
    <property type="component" value="Unassembled WGS sequence"/>
</dbReference>
<organism evidence="2 3">
    <name type="scientific">Actinomadura barringtoniae</name>
    <dbReference type="NCBI Taxonomy" id="1427535"/>
    <lineage>
        <taxon>Bacteria</taxon>
        <taxon>Bacillati</taxon>
        <taxon>Actinomycetota</taxon>
        <taxon>Actinomycetes</taxon>
        <taxon>Streptosporangiales</taxon>
        <taxon>Thermomonosporaceae</taxon>
        <taxon>Actinomadura</taxon>
    </lineage>
</organism>
<accession>A0A939P5C3</accession>
<feature type="transmembrane region" description="Helical" evidence="1">
    <location>
        <begin position="99"/>
        <end position="116"/>
    </location>
</feature>
<sequence>MDNTAYVRVRALYAAVLVLSLGTLVTAGVVGGSSAVWVRGVIITVIAALLILLARRAFQGSRGAFRRMRIMSIAAPVAILVIVALPHDGFPMWMKAEQAVVGLLFVAVLLTLRRAYSTQ</sequence>
<evidence type="ECO:0000313" key="2">
    <source>
        <dbReference type="EMBL" id="MBO2445481.1"/>
    </source>
</evidence>
<evidence type="ECO:0000313" key="3">
    <source>
        <dbReference type="Proteomes" id="UP000669179"/>
    </source>
</evidence>
<evidence type="ECO:0000256" key="1">
    <source>
        <dbReference type="SAM" id="Phobius"/>
    </source>
</evidence>
<feature type="transmembrane region" description="Helical" evidence="1">
    <location>
        <begin position="36"/>
        <end position="58"/>
    </location>
</feature>
<keyword evidence="1" id="KW-0472">Membrane</keyword>
<proteinExistence type="predicted"/>